<organism evidence="3 4">
    <name type="scientific">Mycolicibacterium iranicum</name>
    <name type="common">Mycobacterium iranicum</name>
    <dbReference type="NCBI Taxonomy" id="912594"/>
    <lineage>
        <taxon>Bacteria</taxon>
        <taxon>Bacillati</taxon>
        <taxon>Actinomycetota</taxon>
        <taxon>Actinomycetes</taxon>
        <taxon>Mycobacteriales</taxon>
        <taxon>Mycobacteriaceae</taxon>
        <taxon>Mycolicibacterium</taxon>
    </lineage>
</organism>
<feature type="chain" id="PRO_5032440451" description="DUF732 domain-containing protein" evidence="2">
    <location>
        <begin position="28"/>
        <end position="98"/>
    </location>
</feature>
<feature type="region of interest" description="Disordered" evidence="1">
    <location>
        <begin position="26"/>
        <end position="45"/>
    </location>
</feature>
<dbReference type="EMBL" id="JACHVU010000001">
    <property type="protein sequence ID" value="MBB2988723.1"/>
    <property type="molecule type" value="Genomic_DNA"/>
</dbReference>
<proteinExistence type="predicted"/>
<evidence type="ECO:0000256" key="1">
    <source>
        <dbReference type="SAM" id="MobiDB-lite"/>
    </source>
</evidence>
<evidence type="ECO:0000313" key="4">
    <source>
        <dbReference type="Proteomes" id="UP000550501"/>
    </source>
</evidence>
<gene>
    <name evidence="3" type="ORF">FHR72_000180</name>
</gene>
<dbReference type="Proteomes" id="UP000550501">
    <property type="component" value="Unassembled WGS sequence"/>
</dbReference>
<protein>
    <recommendedName>
        <fullName evidence="5">DUF732 domain-containing protein</fullName>
    </recommendedName>
</protein>
<evidence type="ECO:0000313" key="3">
    <source>
        <dbReference type="EMBL" id="MBB2988723.1"/>
    </source>
</evidence>
<evidence type="ECO:0000256" key="2">
    <source>
        <dbReference type="SAM" id="SignalP"/>
    </source>
</evidence>
<accession>A0A839PZW9</accession>
<sequence length="98" mass="9706">MKRLTLAAAAGSLAAVAALSFSASALADPEEPAPATDGTASEAPNAAAEIARLQSEGKSVQIVGGETAPLESCDIANTTEGEVANTVMVEVSCPVTDF</sequence>
<comment type="caution">
    <text evidence="3">The sequence shown here is derived from an EMBL/GenBank/DDBJ whole genome shotgun (WGS) entry which is preliminary data.</text>
</comment>
<reference evidence="3 4" key="1">
    <citation type="submission" date="2020-08" db="EMBL/GenBank/DDBJ databases">
        <title>The Agave Microbiome: Exploring the role of microbial communities in plant adaptations to desert environments.</title>
        <authorList>
            <person name="Partida-Martinez L.P."/>
        </authorList>
    </citation>
    <scope>NUCLEOTIDE SEQUENCE [LARGE SCALE GENOMIC DNA]</scope>
    <source>
        <strain evidence="3 4">AT2.18</strain>
    </source>
</reference>
<evidence type="ECO:0008006" key="5">
    <source>
        <dbReference type="Google" id="ProtNLM"/>
    </source>
</evidence>
<dbReference type="RefSeq" id="WP_183466027.1">
    <property type="nucleotide sequence ID" value="NZ_JACHVU010000001.1"/>
</dbReference>
<dbReference type="AlphaFoldDB" id="A0A839PZW9"/>
<name>A0A839PZW9_MYCIR</name>
<keyword evidence="4" id="KW-1185">Reference proteome</keyword>
<feature type="signal peptide" evidence="2">
    <location>
        <begin position="1"/>
        <end position="27"/>
    </location>
</feature>
<keyword evidence="2" id="KW-0732">Signal</keyword>